<name>A0A100HNJ3_9DEIO</name>
<proteinExistence type="predicted"/>
<keyword evidence="1" id="KW-0229">DNA integration</keyword>
<dbReference type="GO" id="GO:0003677">
    <property type="term" value="F:DNA binding"/>
    <property type="evidence" value="ECO:0007669"/>
    <property type="project" value="UniProtKB-UniRule"/>
</dbReference>
<dbReference type="GO" id="GO:0015074">
    <property type="term" value="P:DNA integration"/>
    <property type="evidence" value="ECO:0007669"/>
    <property type="project" value="UniProtKB-KW"/>
</dbReference>
<dbReference type="Pfam" id="PF02899">
    <property type="entry name" value="Phage_int_SAM_1"/>
    <property type="match status" value="1"/>
</dbReference>
<dbReference type="Gene3D" id="1.10.150.130">
    <property type="match status" value="1"/>
</dbReference>
<dbReference type="InterPro" id="IPR050090">
    <property type="entry name" value="Tyrosine_recombinase_XerCD"/>
</dbReference>
<evidence type="ECO:0000259" key="5">
    <source>
        <dbReference type="PROSITE" id="PS51898"/>
    </source>
</evidence>
<dbReference type="CDD" id="cd00397">
    <property type="entry name" value="DNA_BRE_C"/>
    <property type="match status" value="1"/>
</dbReference>
<dbReference type="InterPro" id="IPR013762">
    <property type="entry name" value="Integrase-like_cat_sf"/>
</dbReference>
<dbReference type="PANTHER" id="PTHR30349:SF81">
    <property type="entry name" value="TYROSINE RECOMBINASE XERC"/>
    <property type="match status" value="1"/>
</dbReference>
<dbReference type="SUPFAM" id="SSF56349">
    <property type="entry name" value="DNA breaking-rejoining enzymes"/>
    <property type="match status" value="1"/>
</dbReference>
<keyword evidence="2 4" id="KW-0238">DNA-binding</keyword>
<feature type="domain" description="Tyr recombinase" evidence="5">
    <location>
        <begin position="152"/>
        <end position="321"/>
    </location>
</feature>
<dbReference type="PROSITE" id="PS51898">
    <property type="entry name" value="TYR_RECOMBINASE"/>
    <property type="match status" value="1"/>
</dbReference>
<dbReference type="GO" id="GO:0006310">
    <property type="term" value="P:DNA recombination"/>
    <property type="evidence" value="ECO:0007669"/>
    <property type="project" value="UniProtKB-KW"/>
</dbReference>
<dbReference type="InterPro" id="IPR011010">
    <property type="entry name" value="DNA_brk_join_enz"/>
</dbReference>
<evidence type="ECO:0000259" key="6">
    <source>
        <dbReference type="PROSITE" id="PS51900"/>
    </source>
</evidence>
<evidence type="ECO:0000256" key="2">
    <source>
        <dbReference type="ARBA" id="ARBA00023125"/>
    </source>
</evidence>
<dbReference type="PROSITE" id="PS51900">
    <property type="entry name" value="CB"/>
    <property type="match status" value="1"/>
</dbReference>
<keyword evidence="8" id="KW-1185">Reference proteome</keyword>
<organism evidence="7 8">
    <name type="scientific">Deinococcus grandis</name>
    <dbReference type="NCBI Taxonomy" id="57498"/>
    <lineage>
        <taxon>Bacteria</taxon>
        <taxon>Thermotogati</taxon>
        <taxon>Deinococcota</taxon>
        <taxon>Deinococci</taxon>
        <taxon>Deinococcales</taxon>
        <taxon>Deinococcaceae</taxon>
        <taxon>Deinococcus</taxon>
    </lineage>
</organism>
<dbReference type="InterPro" id="IPR002104">
    <property type="entry name" value="Integrase_catalytic"/>
</dbReference>
<dbReference type="Proteomes" id="UP000056209">
    <property type="component" value="Unassembled WGS sequence"/>
</dbReference>
<evidence type="ECO:0000256" key="1">
    <source>
        <dbReference type="ARBA" id="ARBA00022908"/>
    </source>
</evidence>
<sequence>MSGLELMAYNLELQGRADRVGSQEPDTLRKDALRAARDMDVPGLWAITEAFLVLRGGRGARVSLRTLDSYETGLRFLADWAAGAGMSFVRPKPNDGYRYVRHLEAKGLAPSTVRVRLAAARAVFAALRWAGATDAAPFTDVRAASDPVPAWEKRKPYPDRDVQALLDHADEQERVMVLLGADCGLRVTEMTSLLRADVRTGGDRPYLTVTGKRQKRQQVPLSRRSEAALLAWIGMTPSYGPHVLTLRSGRAVEQRVLQLCERAGIPYQGREVHGLRHTAGTRMYRETKDVLAVRDHLRHASITTSETYVNYAREGEKALNRDW</sequence>
<comment type="caution">
    <text evidence="7">The sequence shown here is derived from an EMBL/GenBank/DDBJ whole genome shotgun (WGS) entry which is preliminary data.</text>
</comment>
<dbReference type="RefSeq" id="WP_058980193.1">
    <property type="nucleotide sequence ID" value="NZ_BCMS01000006.1"/>
</dbReference>
<dbReference type="EMBL" id="BCMS01000006">
    <property type="protein sequence ID" value="GAQ23978.1"/>
    <property type="molecule type" value="Genomic_DNA"/>
</dbReference>
<accession>A0A100HNJ3</accession>
<evidence type="ECO:0000256" key="4">
    <source>
        <dbReference type="PROSITE-ProRule" id="PRU01248"/>
    </source>
</evidence>
<dbReference type="InterPro" id="IPR004107">
    <property type="entry name" value="Integrase_SAM-like_N"/>
</dbReference>
<reference evidence="8" key="1">
    <citation type="submission" date="2015-11" db="EMBL/GenBank/DDBJ databases">
        <title>Draft Genome Sequence of the Radioresistant Bacterium Deinococcus grandis, Isolated from Freshwater Fish in Japan.</title>
        <authorList>
            <person name="Satoh K."/>
            <person name="Onodera T."/>
            <person name="Omoso K."/>
            <person name="Takeda-Yano K."/>
            <person name="Katayama T."/>
            <person name="Oono Y."/>
            <person name="Narumi I."/>
        </authorList>
    </citation>
    <scope>NUCLEOTIDE SEQUENCE [LARGE SCALE GENOMIC DNA]</scope>
    <source>
        <strain evidence="8">ATCC 43672</strain>
    </source>
</reference>
<evidence type="ECO:0000256" key="3">
    <source>
        <dbReference type="ARBA" id="ARBA00023172"/>
    </source>
</evidence>
<dbReference type="Gene3D" id="1.10.443.10">
    <property type="entry name" value="Intergrase catalytic core"/>
    <property type="match status" value="1"/>
</dbReference>
<dbReference type="OrthoDB" id="58653at2"/>
<dbReference type="Pfam" id="PF00589">
    <property type="entry name" value="Phage_integrase"/>
    <property type="match status" value="1"/>
</dbReference>
<protein>
    <submittedName>
        <fullName evidence="7">Integrase family protein</fullName>
    </submittedName>
</protein>
<dbReference type="PANTHER" id="PTHR30349">
    <property type="entry name" value="PHAGE INTEGRASE-RELATED"/>
    <property type="match status" value="1"/>
</dbReference>
<keyword evidence="3" id="KW-0233">DNA recombination</keyword>
<evidence type="ECO:0000313" key="8">
    <source>
        <dbReference type="Proteomes" id="UP000056209"/>
    </source>
</evidence>
<evidence type="ECO:0000313" key="7">
    <source>
        <dbReference type="EMBL" id="GAQ23978.1"/>
    </source>
</evidence>
<dbReference type="InterPro" id="IPR044068">
    <property type="entry name" value="CB"/>
</dbReference>
<feature type="domain" description="Core-binding (CB)" evidence="6">
    <location>
        <begin position="42"/>
        <end position="128"/>
    </location>
</feature>
<dbReference type="InterPro" id="IPR010998">
    <property type="entry name" value="Integrase_recombinase_N"/>
</dbReference>
<dbReference type="AlphaFoldDB" id="A0A100HNJ3"/>
<gene>
    <name evidence="7" type="ORF">DEIGR_400111</name>
</gene>